<dbReference type="GO" id="GO:0006950">
    <property type="term" value="P:response to stress"/>
    <property type="evidence" value="ECO:0007669"/>
    <property type="project" value="UniProtKB-ARBA"/>
</dbReference>
<dbReference type="FunCoup" id="A0A316V432">
    <property type="interactions" value="319"/>
</dbReference>
<protein>
    <recommendedName>
        <fullName evidence="10">Protein-L-isoaspartate O-methyltransferase</fullName>
        <ecNumber evidence="10">2.1.1.77</ecNumber>
    </recommendedName>
</protein>
<dbReference type="PANTHER" id="PTHR11579:SF0">
    <property type="entry name" value="PROTEIN-L-ISOASPARTATE(D-ASPARTATE) O-METHYLTRANSFERASE"/>
    <property type="match status" value="1"/>
</dbReference>
<dbReference type="SUPFAM" id="SSF53335">
    <property type="entry name" value="S-adenosyl-L-methionine-dependent methyltransferases"/>
    <property type="match status" value="1"/>
</dbReference>
<dbReference type="RefSeq" id="XP_025352609.1">
    <property type="nucleotide sequence ID" value="XM_025499627.1"/>
</dbReference>
<keyword evidence="5 10" id="KW-0489">Methyltransferase</keyword>
<evidence type="ECO:0000256" key="6">
    <source>
        <dbReference type="ARBA" id="ARBA00022679"/>
    </source>
</evidence>
<dbReference type="GO" id="GO:0032259">
    <property type="term" value="P:methylation"/>
    <property type="evidence" value="ECO:0007669"/>
    <property type="project" value="UniProtKB-KW"/>
</dbReference>
<dbReference type="InterPro" id="IPR000682">
    <property type="entry name" value="PCMT"/>
</dbReference>
<evidence type="ECO:0000256" key="3">
    <source>
        <dbReference type="ARBA" id="ARBA00011245"/>
    </source>
</evidence>
<dbReference type="Gene3D" id="3.40.50.150">
    <property type="entry name" value="Vaccinia Virus protein VP39"/>
    <property type="match status" value="1"/>
</dbReference>
<evidence type="ECO:0000256" key="4">
    <source>
        <dbReference type="ARBA" id="ARBA00022490"/>
    </source>
</evidence>
<dbReference type="STRING" id="1280837.A0A316V432"/>
<keyword evidence="4" id="KW-0963">Cytoplasm</keyword>
<comment type="function">
    <text evidence="9">Initiates the repair of damaged proteins by catalyzing methyl esterification of L-isoaspartyl and D-aspartyl residues produced by spontaneous isomerization and racemization of L-aspartyl and L-asparaginyl residues in aging peptides and proteins.</text>
</comment>
<evidence type="ECO:0000256" key="10">
    <source>
        <dbReference type="RuleBase" id="RU003802"/>
    </source>
</evidence>
<dbReference type="InterPro" id="IPR029063">
    <property type="entry name" value="SAM-dependent_MTases_sf"/>
</dbReference>
<evidence type="ECO:0000313" key="11">
    <source>
        <dbReference type="EMBL" id="PWN32307.1"/>
    </source>
</evidence>
<dbReference type="PROSITE" id="PS01279">
    <property type="entry name" value="PCMT"/>
    <property type="match status" value="1"/>
</dbReference>
<dbReference type="NCBIfam" id="TIGR00080">
    <property type="entry name" value="pimt"/>
    <property type="match status" value="1"/>
</dbReference>
<evidence type="ECO:0000256" key="1">
    <source>
        <dbReference type="ARBA" id="ARBA00004514"/>
    </source>
</evidence>
<dbReference type="InParanoid" id="A0A316V432"/>
<comment type="catalytic activity">
    <reaction evidence="8">
        <text>[protein]-L-isoaspartate + S-adenosyl-L-methionine = [protein]-L-isoaspartate alpha-methyl ester + S-adenosyl-L-homocysteine</text>
        <dbReference type="Rhea" id="RHEA:12705"/>
        <dbReference type="Rhea" id="RHEA-COMP:12143"/>
        <dbReference type="Rhea" id="RHEA-COMP:12144"/>
        <dbReference type="ChEBI" id="CHEBI:57856"/>
        <dbReference type="ChEBI" id="CHEBI:59789"/>
        <dbReference type="ChEBI" id="CHEBI:90596"/>
        <dbReference type="ChEBI" id="CHEBI:90598"/>
        <dbReference type="EC" id="2.1.1.77"/>
    </reaction>
    <physiologicalReaction direction="left-to-right" evidence="8">
        <dbReference type="Rhea" id="RHEA:12706"/>
    </physiologicalReaction>
</comment>
<proteinExistence type="inferred from homology"/>
<keyword evidence="7 10" id="KW-0949">S-adenosyl-L-methionine</keyword>
<dbReference type="EMBL" id="KZ819606">
    <property type="protein sequence ID" value="PWN32307.1"/>
    <property type="molecule type" value="Genomic_DNA"/>
</dbReference>
<evidence type="ECO:0000313" key="12">
    <source>
        <dbReference type="Proteomes" id="UP000245771"/>
    </source>
</evidence>
<dbReference type="GeneID" id="37021408"/>
<gene>
    <name evidence="11" type="ORF">FA14DRAFT_162475</name>
</gene>
<organism evidence="11 12">
    <name type="scientific">Meira miltonrushii</name>
    <dbReference type="NCBI Taxonomy" id="1280837"/>
    <lineage>
        <taxon>Eukaryota</taxon>
        <taxon>Fungi</taxon>
        <taxon>Dikarya</taxon>
        <taxon>Basidiomycota</taxon>
        <taxon>Ustilaginomycotina</taxon>
        <taxon>Exobasidiomycetes</taxon>
        <taxon>Exobasidiales</taxon>
        <taxon>Brachybasidiaceae</taxon>
        <taxon>Meira</taxon>
    </lineage>
</organism>
<comment type="subcellular location">
    <subcellularLocation>
        <location evidence="1">Cytoplasm</location>
        <location evidence="1">Cytosol</location>
    </subcellularLocation>
</comment>
<dbReference type="Proteomes" id="UP000245771">
    <property type="component" value="Unassembled WGS sequence"/>
</dbReference>
<reference evidence="11 12" key="1">
    <citation type="journal article" date="2018" name="Mol. Biol. Evol.">
        <title>Broad Genomic Sampling Reveals a Smut Pathogenic Ancestry of the Fungal Clade Ustilaginomycotina.</title>
        <authorList>
            <person name="Kijpornyongpan T."/>
            <person name="Mondo S.J."/>
            <person name="Barry K."/>
            <person name="Sandor L."/>
            <person name="Lee J."/>
            <person name="Lipzen A."/>
            <person name="Pangilinan J."/>
            <person name="LaButti K."/>
            <person name="Hainaut M."/>
            <person name="Henrissat B."/>
            <person name="Grigoriev I.V."/>
            <person name="Spatafora J.W."/>
            <person name="Aime M.C."/>
        </authorList>
    </citation>
    <scope>NUCLEOTIDE SEQUENCE [LARGE SCALE GENOMIC DNA]</scope>
    <source>
        <strain evidence="11 12">MCA 3882</strain>
    </source>
</reference>
<evidence type="ECO:0000256" key="8">
    <source>
        <dbReference type="ARBA" id="ARBA00035815"/>
    </source>
</evidence>
<dbReference type="GO" id="GO:0004719">
    <property type="term" value="F:protein-L-isoaspartate (D-aspartate) O-methyltransferase activity"/>
    <property type="evidence" value="ECO:0007669"/>
    <property type="project" value="UniProtKB-UniRule"/>
</dbReference>
<dbReference type="PANTHER" id="PTHR11579">
    <property type="entry name" value="PROTEIN-L-ISOASPARTATE O-METHYLTRANSFERASE"/>
    <property type="match status" value="1"/>
</dbReference>
<keyword evidence="6 10" id="KW-0808">Transferase</keyword>
<evidence type="ECO:0000256" key="7">
    <source>
        <dbReference type="ARBA" id="ARBA00022691"/>
    </source>
</evidence>
<evidence type="ECO:0000256" key="2">
    <source>
        <dbReference type="ARBA" id="ARBA00005369"/>
    </source>
</evidence>
<accession>A0A316V432</accession>
<dbReference type="AlphaFoldDB" id="A0A316V432"/>
<dbReference type="CDD" id="cd02440">
    <property type="entry name" value="AdoMet_MTases"/>
    <property type="match status" value="1"/>
</dbReference>
<evidence type="ECO:0000256" key="5">
    <source>
        <dbReference type="ARBA" id="ARBA00022603"/>
    </source>
</evidence>
<dbReference type="EC" id="2.1.1.77" evidence="10"/>
<dbReference type="Pfam" id="PF01135">
    <property type="entry name" value="PCMT"/>
    <property type="match status" value="1"/>
</dbReference>
<comment type="similarity">
    <text evidence="2 10">Belongs to the methyltransferase superfamily. L-isoaspartyl/D-aspartyl protein methyltransferase family.</text>
</comment>
<dbReference type="GO" id="GO:0005829">
    <property type="term" value="C:cytosol"/>
    <property type="evidence" value="ECO:0007669"/>
    <property type="project" value="UniProtKB-SubCell"/>
</dbReference>
<dbReference type="FunFam" id="3.40.50.150:FF:000235">
    <property type="entry name" value="Protein-L-isoaspartate O-methyltransferase"/>
    <property type="match status" value="1"/>
</dbReference>
<sequence>MAWRCSGNSNHELLSNMRSAGLIKTNTVFQAMQKVDRKCYVPVQKDAYLDSPQSIGYGATISAPHMHAYAVEALLPFLNKGGKVLDIGSGSGYTMAIFWHLVKGENAYVLGIDHLKPLVDMARSNLQKDGLEKELQEGVLEVMEADGRLGYPQRGPYSAIHVGAAASTIPEPLIEQLAKPGRMFIPVEDPNGLGQDIWHVDKDEQGKITKEKQFGVMYVPLTDAKKQWPVSV</sequence>
<evidence type="ECO:0000256" key="9">
    <source>
        <dbReference type="ARBA" id="ARBA00054057"/>
    </source>
</evidence>
<comment type="subunit">
    <text evidence="3">Monomer.</text>
</comment>
<keyword evidence="12" id="KW-1185">Reference proteome</keyword>
<dbReference type="OrthoDB" id="73890at2759"/>
<name>A0A316V432_9BASI</name>